<name>A0A838WRF9_9CYAN</name>
<evidence type="ECO:0000313" key="1">
    <source>
        <dbReference type="EMBL" id="MBA4467245.1"/>
    </source>
</evidence>
<dbReference type="Proteomes" id="UP000538075">
    <property type="component" value="Unassembled WGS sequence"/>
</dbReference>
<evidence type="ECO:0000313" key="2">
    <source>
        <dbReference type="Proteomes" id="UP000538075"/>
    </source>
</evidence>
<proteinExistence type="predicted"/>
<reference evidence="1 2" key="1">
    <citation type="journal article" date="2020" name="J. Appl. Phycol.">
        <title>Morphological changes and genome evolution in Raphidiopsis raciborskii CS-506 after 23 years in culture.</title>
        <authorList>
            <person name="Willis A."/>
            <person name="Bent S.J."/>
            <person name="Jameson I.D."/>
        </authorList>
    </citation>
    <scope>NUCLEOTIDE SEQUENCE [LARGE SCALE GENOMIC DNA]</scope>
    <source>
        <strain evidence="1 2">CS-506_A</strain>
    </source>
</reference>
<comment type="caution">
    <text evidence="1">The sequence shown here is derived from an EMBL/GenBank/DDBJ whole genome shotgun (WGS) entry which is preliminary data.</text>
</comment>
<accession>A0A838WRF9</accession>
<organism evidence="1 2">
    <name type="scientific">Cylindrospermopsis raciborskii CS-506_A</name>
    <dbReference type="NCBI Taxonomy" id="2585140"/>
    <lineage>
        <taxon>Bacteria</taxon>
        <taxon>Bacillati</taxon>
        <taxon>Cyanobacteriota</taxon>
        <taxon>Cyanophyceae</taxon>
        <taxon>Nostocales</taxon>
        <taxon>Aphanizomenonaceae</taxon>
        <taxon>Cylindrospermopsis</taxon>
    </lineage>
</organism>
<gene>
    <name evidence="1" type="ORF">FHK98_18575</name>
</gene>
<protein>
    <submittedName>
        <fullName evidence="1">Uncharacterized protein</fullName>
    </submittedName>
</protein>
<dbReference type="EMBL" id="VDFG01001231">
    <property type="protein sequence ID" value="MBA4467245.1"/>
    <property type="molecule type" value="Genomic_DNA"/>
</dbReference>
<sequence length="50" mass="5434">MVIRNEVILLAALSGVDREVGTNPQALIKRDGIRSKGLPVMGMNKLTDSR</sequence>
<dbReference type="AlphaFoldDB" id="A0A838WRF9"/>